<proteinExistence type="predicted"/>
<evidence type="ECO:0000256" key="4">
    <source>
        <dbReference type="PROSITE-ProRule" id="PRU00335"/>
    </source>
</evidence>
<keyword evidence="3" id="KW-0804">Transcription</keyword>
<dbReference type="SUPFAM" id="SSF46689">
    <property type="entry name" value="Homeodomain-like"/>
    <property type="match status" value="1"/>
</dbReference>
<evidence type="ECO:0000313" key="6">
    <source>
        <dbReference type="EMBL" id="SDW87509.1"/>
    </source>
</evidence>
<feature type="domain" description="HTH tetR-type" evidence="5">
    <location>
        <begin position="42"/>
        <end position="102"/>
    </location>
</feature>
<dbReference type="Proteomes" id="UP000183076">
    <property type="component" value="Unassembled WGS sequence"/>
</dbReference>
<dbReference type="EMBL" id="FNNB01000003">
    <property type="protein sequence ID" value="SDW87509.1"/>
    <property type="molecule type" value="Genomic_DNA"/>
</dbReference>
<name>A0A1H2X5G5_9RHOB</name>
<dbReference type="PANTHER" id="PTHR30055">
    <property type="entry name" value="HTH-TYPE TRANSCRIPTIONAL REGULATOR RUTR"/>
    <property type="match status" value="1"/>
</dbReference>
<dbReference type="GO" id="GO:0000976">
    <property type="term" value="F:transcription cis-regulatory region binding"/>
    <property type="evidence" value="ECO:0007669"/>
    <property type="project" value="TreeGrafter"/>
</dbReference>
<evidence type="ECO:0000256" key="2">
    <source>
        <dbReference type="ARBA" id="ARBA00023125"/>
    </source>
</evidence>
<dbReference type="InterPro" id="IPR050109">
    <property type="entry name" value="HTH-type_TetR-like_transc_reg"/>
</dbReference>
<dbReference type="PANTHER" id="PTHR30055:SF234">
    <property type="entry name" value="HTH-TYPE TRANSCRIPTIONAL REGULATOR BETI"/>
    <property type="match status" value="1"/>
</dbReference>
<organism evidence="6 7">
    <name type="scientific">Sulfitobacter pontiacus</name>
    <dbReference type="NCBI Taxonomy" id="60137"/>
    <lineage>
        <taxon>Bacteria</taxon>
        <taxon>Pseudomonadati</taxon>
        <taxon>Pseudomonadota</taxon>
        <taxon>Alphaproteobacteria</taxon>
        <taxon>Rhodobacterales</taxon>
        <taxon>Roseobacteraceae</taxon>
        <taxon>Sulfitobacter</taxon>
    </lineage>
</organism>
<dbReference type="InterPro" id="IPR009057">
    <property type="entry name" value="Homeodomain-like_sf"/>
</dbReference>
<dbReference type="PRINTS" id="PR00455">
    <property type="entry name" value="HTHTETR"/>
</dbReference>
<accession>A0A1H2X5G5</accession>
<dbReference type="STRING" id="60137.SAMN04488041_103482"/>
<reference evidence="7" key="1">
    <citation type="submission" date="2016-10" db="EMBL/GenBank/DDBJ databases">
        <authorList>
            <person name="Varghese N."/>
            <person name="Submissions S."/>
        </authorList>
    </citation>
    <scope>NUCLEOTIDE SEQUENCE [LARGE SCALE GENOMIC DNA]</scope>
    <source>
        <strain evidence="7">DSM 10014</strain>
    </source>
</reference>
<dbReference type="Gene3D" id="1.10.357.10">
    <property type="entry name" value="Tetracycline Repressor, domain 2"/>
    <property type="match status" value="1"/>
</dbReference>
<evidence type="ECO:0000256" key="3">
    <source>
        <dbReference type="ARBA" id="ARBA00023163"/>
    </source>
</evidence>
<feature type="DNA-binding region" description="H-T-H motif" evidence="4">
    <location>
        <begin position="65"/>
        <end position="84"/>
    </location>
</feature>
<dbReference type="InterPro" id="IPR001647">
    <property type="entry name" value="HTH_TetR"/>
</dbReference>
<evidence type="ECO:0000259" key="5">
    <source>
        <dbReference type="PROSITE" id="PS50977"/>
    </source>
</evidence>
<dbReference type="GO" id="GO:0003700">
    <property type="term" value="F:DNA-binding transcription factor activity"/>
    <property type="evidence" value="ECO:0007669"/>
    <property type="project" value="TreeGrafter"/>
</dbReference>
<keyword evidence="1" id="KW-0805">Transcription regulation</keyword>
<gene>
    <name evidence="6" type="ORF">SAMN04488041_103482</name>
</gene>
<dbReference type="Pfam" id="PF00440">
    <property type="entry name" value="TetR_N"/>
    <property type="match status" value="1"/>
</dbReference>
<protein>
    <submittedName>
        <fullName evidence="6">Transcriptional regulator /transcriptional regulator, TetR family</fullName>
    </submittedName>
</protein>
<evidence type="ECO:0000313" key="7">
    <source>
        <dbReference type="Proteomes" id="UP000183076"/>
    </source>
</evidence>
<sequence>MKDSPMHDTSTTAIRSDRLSALRTQMLAEAEITSVQNQSLIQSRREQICEAALSLFLEKGFAATTIRDICARSGVNQASIYDYIANKNDILRRLLNQLWFREDVSTLPIILLDENLSLEDAFEKYFRESWSMKRDGTLLAYRCVPHMQAEDRRALHAREFAVMKDLADQLAPRLGMHSDDQRLDIVANLMVFLSAFGPMRDWLIRDIPDEVILRTISAGAAAMVRSLADQTQT</sequence>
<dbReference type="AlphaFoldDB" id="A0A1H2X5G5"/>
<dbReference type="PROSITE" id="PS50977">
    <property type="entry name" value="HTH_TETR_2"/>
    <property type="match status" value="1"/>
</dbReference>
<evidence type="ECO:0000256" key="1">
    <source>
        <dbReference type="ARBA" id="ARBA00023015"/>
    </source>
</evidence>
<keyword evidence="2 4" id="KW-0238">DNA-binding</keyword>